<keyword evidence="3" id="KW-1185">Reference proteome</keyword>
<reference evidence="2" key="1">
    <citation type="journal article" date="2012" name="Nature">
        <title>The tomato genome sequence provides insights into fleshy fruit evolution.</title>
        <authorList>
            <consortium name="Tomato Genome Consortium"/>
        </authorList>
    </citation>
    <scope>NUCLEOTIDE SEQUENCE [LARGE SCALE GENOMIC DNA]</scope>
    <source>
        <strain evidence="2">cv. Heinz 1706</strain>
    </source>
</reference>
<feature type="region of interest" description="Disordered" evidence="1">
    <location>
        <begin position="111"/>
        <end position="136"/>
    </location>
</feature>
<dbReference type="EnsemblPlants" id="Solyc12g020040.1.1">
    <property type="protein sequence ID" value="Solyc12g020040.1.1.1"/>
    <property type="gene ID" value="Solyc12g020040.1"/>
</dbReference>
<reference evidence="2" key="2">
    <citation type="submission" date="2019-01" db="UniProtKB">
        <authorList>
            <consortium name="EnsemblPlants"/>
        </authorList>
    </citation>
    <scope>IDENTIFICATION</scope>
    <source>
        <strain evidence="2">cv. Heinz 1706</strain>
    </source>
</reference>
<dbReference type="Proteomes" id="UP000004994">
    <property type="component" value="Chromosome 12"/>
</dbReference>
<organism evidence="2">
    <name type="scientific">Solanum lycopersicum</name>
    <name type="common">Tomato</name>
    <name type="synonym">Lycopersicon esculentum</name>
    <dbReference type="NCBI Taxonomy" id="4081"/>
    <lineage>
        <taxon>Eukaryota</taxon>
        <taxon>Viridiplantae</taxon>
        <taxon>Streptophyta</taxon>
        <taxon>Embryophyta</taxon>
        <taxon>Tracheophyta</taxon>
        <taxon>Spermatophyta</taxon>
        <taxon>Magnoliopsida</taxon>
        <taxon>eudicotyledons</taxon>
        <taxon>Gunneridae</taxon>
        <taxon>Pentapetalae</taxon>
        <taxon>asterids</taxon>
        <taxon>lamiids</taxon>
        <taxon>Solanales</taxon>
        <taxon>Solanaceae</taxon>
        <taxon>Solanoideae</taxon>
        <taxon>Solaneae</taxon>
        <taxon>Solanum</taxon>
        <taxon>Solanum subgen. Lycopersicon</taxon>
    </lineage>
</organism>
<sequence>MISIYKTPISDSIFAYLSPFTDNLMIAYHEISDSEKEWGAFYMTSLMFCFFQANGFPELILGRNDHVGPVLFSLKDGSQTNDSLNVIEDYLRGDENVDNLNRKNLYEIDLEHDPEDNYPSDGYIEDRESSNAYSQE</sequence>
<dbReference type="Gramene" id="Solyc12g020040.1.1">
    <property type="protein sequence ID" value="Solyc12g020040.1.1.1"/>
    <property type="gene ID" value="Solyc12g020040.1"/>
</dbReference>
<evidence type="ECO:0000313" key="3">
    <source>
        <dbReference type="Proteomes" id="UP000004994"/>
    </source>
</evidence>
<protein>
    <submittedName>
        <fullName evidence="2">Uncharacterized protein</fullName>
    </submittedName>
</protein>
<accession>A0A3Q7JUE3</accession>
<proteinExistence type="predicted"/>
<dbReference type="PaxDb" id="4081-Solyc12g020040.1.1"/>
<evidence type="ECO:0000313" key="2">
    <source>
        <dbReference type="EnsemblPlants" id="Solyc12g020040.1.1.1"/>
    </source>
</evidence>
<name>A0A3Q7JUE3_SOLLC</name>
<evidence type="ECO:0000256" key="1">
    <source>
        <dbReference type="SAM" id="MobiDB-lite"/>
    </source>
</evidence>
<dbReference type="InParanoid" id="A0A3Q7JUE3"/>
<dbReference type="AlphaFoldDB" id="A0A3Q7JUE3"/>
<dbReference type="OMA" id="LMIAYHE"/>